<dbReference type="EMBL" id="CZPT02001585">
    <property type="protein sequence ID" value="SCU71193.1"/>
    <property type="molecule type" value="Genomic_DNA"/>
</dbReference>
<feature type="transmembrane region" description="Helical" evidence="2">
    <location>
        <begin position="391"/>
        <end position="415"/>
    </location>
</feature>
<keyword evidence="2" id="KW-0812">Transmembrane</keyword>
<feature type="compositionally biased region" description="Low complexity" evidence="1">
    <location>
        <begin position="87"/>
        <end position="98"/>
    </location>
</feature>
<dbReference type="Pfam" id="PF07344">
    <property type="entry name" value="Amastin"/>
    <property type="match status" value="1"/>
</dbReference>
<comment type="caution">
    <text evidence="3">The sequence shown here is derived from an EMBL/GenBank/DDBJ whole genome shotgun (WGS) entry which is preliminary data.</text>
</comment>
<evidence type="ECO:0000256" key="1">
    <source>
        <dbReference type="SAM" id="MobiDB-lite"/>
    </source>
</evidence>
<keyword evidence="4" id="KW-1185">Reference proteome</keyword>
<reference evidence="3" key="1">
    <citation type="submission" date="2016-09" db="EMBL/GenBank/DDBJ databases">
        <authorList>
            <person name="Hebert L."/>
            <person name="Moumen B."/>
        </authorList>
    </citation>
    <scope>NUCLEOTIDE SEQUENCE [LARGE SCALE GENOMIC DNA]</scope>
    <source>
        <strain evidence="3">OVI</strain>
    </source>
</reference>
<dbReference type="GeneID" id="92376713"/>
<keyword evidence="2" id="KW-1133">Transmembrane helix</keyword>
<evidence type="ECO:0000313" key="4">
    <source>
        <dbReference type="Proteomes" id="UP000195570"/>
    </source>
</evidence>
<evidence type="ECO:0000313" key="3">
    <source>
        <dbReference type="EMBL" id="SCU71193.1"/>
    </source>
</evidence>
<feature type="transmembrane region" description="Helical" evidence="2">
    <location>
        <begin position="427"/>
        <end position="450"/>
    </location>
</feature>
<feature type="region of interest" description="Disordered" evidence="1">
    <location>
        <begin position="1"/>
        <end position="104"/>
    </location>
</feature>
<gene>
    <name evidence="3" type="ORF">TEOVI_000277300</name>
</gene>
<dbReference type="RefSeq" id="XP_067081895.1">
    <property type="nucleotide sequence ID" value="XM_067225794.1"/>
</dbReference>
<proteinExistence type="predicted"/>
<feature type="compositionally biased region" description="Basic and acidic residues" evidence="1">
    <location>
        <begin position="1"/>
        <end position="16"/>
    </location>
</feature>
<dbReference type="PANTHER" id="PTHR33297">
    <property type="entry name" value="AMASTIN-LIKE SURFACE PROTEIN-LIKE PROTEIN-RELATED"/>
    <property type="match status" value="1"/>
</dbReference>
<name>A0A1G4IFU0_TRYEQ</name>
<feature type="transmembrane region" description="Helical" evidence="2">
    <location>
        <begin position="353"/>
        <end position="379"/>
    </location>
</feature>
<dbReference type="AlphaFoldDB" id="A0A1G4IFU0"/>
<dbReference type="InterPro" id="IPR009944">
    <property type="entry name" value="Amastin"/>
</dbReference>
<feature type="compositionally biased region" description="Basic and acidic residues" evidence="1">
    <location>
        <begin position="71"/>
        <end position="86"/>
    </location>
</feature>
<dbReference type="PANTHER" id="PTHR33297:SF6">
    <property type="entry name" value="AMASTIN-LIKE PROTEIN"/>
    <property type="match status" value="1"/>
</dbReference>
<feature type="compositionally biased region" description="Basic and acidic residues" evidence="1">
    <location>
        <begin position="23"/>
        <end position="38"/>
    </location>
</feature>
<accession>A0A1G4IFU0</accession>
<sequence length="456" mass="49959">MESKHPEVRGKTRAEAVFEETVLDEREEKEHPHPRDENSANVVGGQTYKSTNLSDVSLTLDVTALGAGPSARDEATPPEPHSEGSEAHSSAAAPASEPYVHSISEQKPVKEKVYLNGNDSLLSVDVGRNSIPRSSSQHSECVSAEKEKVNVAEETEQHEPVNGSRDNCAEERREEVRAIYAKLPLYRFPCDSNQSQELSQTFVPSPAEATTSAGCWEMGACATTARPAVAAGKQQCAYVKGQQLRATSDSGLPHSQSSDGTTSVCTRAPSDRATLPQCLHNALVICWNTESRWLVVTFCTFLAFLLTLVAHPLSLMDVVGGGCYTFWGYKNDCDKSTYTYRTGLLKCVGLRRVLSAGVVFNILAIILLAAALGCCILFLKRDVFHKWNLVVFVLLCLTALVQLVSWMLVVTMFLLRFCEDTKQPRRTAYGVAFGMNVTSWILVFVSLVVMKVFPKG</sequence>
<keyword evidence="2" id="KW-0472">Membrane</keyword>
<dbReference type="VEuPathDB" id="TriTrypDB:TEOVI_000277300"/>
<organism evidence="3 4">
    <name type="scientific">Trypanosoma equiperdum</name>
    <dbReference type="NCBI Taxonomy" id="5694"/>
    <lineage>
        <taxon>Eukaryota</taxon>
        <taxon>Discoba</taxon>
        <taxon>Euglenozoa</taxon>
        <taxon>Kinetoplastea</taxon>
        <taxon>Metakinetoplastina</taxon>
        <taxon>Trypanosomatida</taxon>
        <taxon>Trypanosomatidae</taxon>
        <taxon>Trypanosoma</taxon>
    </lineage>
</organism>
<feature type="compositionally biased region" description="Polar residues" evidence="1">
    <location>
        <begin position="47"/>
        <end position="57"/>
    </location>
</feature>
<protein>
    <submittedName>
        <fullName evidence="3">Amastin-like protein</fullName>
    </submittedName>
</protein>
<dbReference type="Proteomes" id="UP000195570">
    <property type="component" value="Unassembled WGS sequence"/>
</dbReference>
<feature type="transmembrane region" description="Helical" evidence="2">
    <location>
        <begin position="293"/>
        <end position="310"/>
    </location>
</feature>
<evidence type="ECO:0000256" key="2">
    <source>
        <dbReference type="SAM" id="Phobius"/>
    </source>
</evidence>